<organism evidence="3 4">
    <name type="scientific">Ambispora leptoticha</name>
    <dbReference type="NCBI Taxonomy" id="144679"/>
    <lineage>
        <taxon>Eukaryota</taxon>
        <taxon>Fungi</taxon>
        <taxon>Fungi incertae sedis</taxon>
        <taxon>Mucoromycota</taxon>
        <taxon>Glomeromycotina</taxon>
        <taxon>Glomeromycetes</taxon>
        <taxon>Archaeosporales</taxon>
        <taxon>Ambisporaceae</taxon>
        <taxon>Ambispora</taxon>
    </lineage>
</organism>
<dbReference type="InterPro" id="IPR012296">
    <property type="entry name" value="Nuclease_put_TT1808"/>
</dbReference>
<dbReference type="InterPro" id="IPR008538">
    <property type="entry name" value="Uma2"/>
</dbReference>
<feature type="chain" id="PRO_5040227560" evidence="1">
    <location>
        <begin position="26"/>
        <end position="253"/>
    </location>
</feature>
<dbReference type="PANTHER" id="PTHR34107:SF7">
    <property type="entry name" value="SLR2092 PROTEIN"/>
    <property type="match status" value="1"/>
</dbReference>
<feature type="signal peptide" evidence="1">
    <location>
        <begin position="1"/>
        <end position="25"/>
    </location>
</feature>
<keyword evidence="1" id="KW-0732">Signal</keyword>
<dbReference type="Proteomes" id="UP000789508">
    <property type="component" value="Unassembled WGS sequence"/>
</dbReference>
<gene>
    <name evidence="3" type="ORF">ALEPTO_LOCUS8180</name>
</gene>
<evidence type="ECO:0000256" key="1">
    <source>
        <dbReference type="SAM" id="SignalP"/>
    </source>
</evidence>
<dbReference type="OrthoDB" id="2305086at2759"/>
<dbReference type="SUPFAM" id="SSF52980">
    <property type="entry name" value="Restriction endonuclease-like"/>
    <property type="match status" value="1"/>
</dbReference>
<dbReference type="AlphaFoldDB" id="A0A9N9GH92"/>
<dbReference type="InterPro" id="IPR011335">
    <property type="entry name" value="Restrct_endonuc-II-like"/>
</dbReference>
<comment type="caution">
    <text evidence="3">The sequence shown here is derived from an EMBL/GenBank/DDBJ whole genome shotgun (WGS) entry which is preliminary data.</text>
</comment>
<dbReference type="CDD" id="cd06260">
    <property type="entry name" value="DUF820-like"/>
    <property type="match status" value="1"/>
</dbReference>
<evidence type="ECO:0000313" key="4">
    <source>
        <dbReference type="Proteomes" id="UP000789508"/>
    </source>
</evidence>
<proteinExistence type="predicted"/>
<reference evidence="3" key="1">
    <citation type="submission" date="2021-06" db="EMBL/GenBank/DDBJ databases">
        <authorList>
            <person name="Kallberg Y."/>
            <person name="Tangrot J."/>
            <person name="Rosling A."/>
        </authorList>
    </citation>
    <scope>NUCLEOTIDE SEQUENCE</scope>
    <source>
        <strain evidence="3">FL130A</strain>
    </source>
</reference>
<dbReference type="EMBL" id="CAJVPS010004297">
    <property type="protein sequence ID" value="CAG8601850.1"/>
    <property type="molecule type" value="Genomic_DNA"/>
</dbReference>
<feature type="domain" description="Putative restriction endonuclease" evidence="2">
    <location>
        <begin position="82"/>
        <end position="249"/>
    </location>
</feature>
<name>A0A9N9GH92_9GLOM</name>
<dbReference type="Gene3D" id="3.90.1570.10">
    <property type="entry name" value="tt1808, chain A"/>
    <property type="match status" value="1"/>
</dbReference>
<protein>
    <submittedName>
        <fullName evidence="3">6024_t:CDS:1</fullName>
    </submittedName>
</protein>
<accession>A0A9N9GH92</accession>
<dbReference type="Pfam" id="PF05685">
    <property type="entry name" value="Uma2"/>
    <property type="match status" value="1"/>
</dbReference>
<sequence length="253" mass="28673">MSVLGPLWFWYQVFLLLTSNTFVSSRRKNQQETLTSVEKSTIQSHNKFGTFQMASHIPHLIIPDCDHILFEKTALANPHSFYRMNLIQGQLEIVPPSPVFSETDEAESNIIADVVIWCRANENLVGHHGGSQGAYTLRDGNILGPDASVVLRTRWNALSISDRRRFPHVAPNFVIELRSAGNSPQYVHRKMLLWINAGVEEGISIDRISNPPTVRIYSFDASTSNVVWQEFVNPQTVTSRVLPGFIMDMRRIL</sequence>
<evidence type="ECO:0000313" key="3">
    <source>
        <dbReference type="EMBL" id="CAG8601850.1"/>
    </source>
</evidence>
<dbReference type="PANTHER" id="PTHR34107">
    <property type="entry name" value="SLL0198 PROTEIN-RELATED"/>
    <property type="match status" value="1"/>
</dbReference>
<keyword evidence="4" id="KW-1185">Reference proteome</keyword>
<dbReference type="GO" id="GO:0006302">
    <property type="term" value="P:double-strand break repair"/>
    <property type="evidence" value="ECO:0007669"/>
    <property type="project" value="UniProtKB-ARBA"/>
</dbReference>
<evidence type="ECO:0000259" key="2">
    <source>
        <dbReference type="Pfam" id="PF05685"/>
    </source>
</evidence>